<keyword evidence="2" id="KW-1185">Reference proteome</keyword>
<dbReference type="Proteomes" id="UP000053573">
    <property type="component" value="Unassembled WGS sequence"/>
</dbReference>
<protein>
    <submittedName>
        <fullName evidence="1">Uncharacterized protein</fullName>
    </submittedName>
</protein>
<gene>
    <name evidence="1" type="ORF">EMPG_15532</name>
</gene>
<evidence type="ECO:0000313" key="1">
    <source>
        <dbReference type="EMBL" id="KLJ09041.1"/>
    </source>
</evidence>
<reference evidence="2" key="1">
    <citation type="journal article" date="2015" name="PLoS Genet.">
        <title>The dynamic genome and transcriptome of the human fungal pathogen Blastomyces and close relative Emmonsia.</title>
        <authorList>
            <person name="Munoz J.F."/>
            <person name="Gauthier G.M."/>
            <person name="Desjardins C.A."/>
            <person name="Gallo J.E."/>
            <person name="Holder J."/>
            <person name="Sullivan T.D."/>
            <person name="Marty A.J."/>
            <person name="Carmen J.C."/>
            <person name="Chen Z."/>
            <person name="Ding L."/>
            <person name="Gujja S."/>
            <person name="Magrini V."/>
            <person name="Misas E."/>
            <person name="Mitreva M."/>
            <person name="Priest M."/>
            <person name="Saif S."/>
            <person name="Whiston E.A."/>
            <person name="Young S."/>
            <person name="Zeng Q."/>
            <person name="Goldman W.E."/>
            <person name="Mardis E.R."/>
            <person name="Taylor J.W."/>
            <person name="McEwen J.G."/>
            <person name="Clay O.K."/>
            <person name="Klein B.S."/>
            <person name="Cuomo C.A."/>
        </authorList>
    </citation>
    <scope>NUCLEOTIDE SEQUENCE [LARGE SCALE GENOMIC DNA]</scope>
    <source>
        <strain evidence="2">UAMH 139</strain>
    </source>
</reference>
<comment type="caution">
    <text evidence="1">The sequence shown here is derived from an EMBL/GenBank/DDBJ whole genome shotgun (WGS) entry which is preliminary data.</text>
</comment>
<dbReference type="AlphaFoldDB" id="A0A0H1BIP2"/>
<accession>A0A0H1BIP2</accession>
<evidence type="ECO:0000313" key="2">
    <source>
        <dbReference type="Proteomes" id="UP000053573"/>
    </source>
</evidence>
<proteinExistence type="predicted"/>
<sequence>MPISSRTAMPTTLALGSSVYSIKGLSNMSIRLLRQVPAANLTITIFSRTCVLHEKNSMASSLSERICGLNGYRTKVCWHVRWRNR</sequence>
<organism evidence="1 2">
    <name type="scientific">Blastomyces silverae</name>
    <dbReference type="NCBI Taxonomy" id="2060906"/>
    <lineage>
        <taxon>Eukaryota</taxon>
        <taxon>Fungi</taxon>
        <taxon>Dikarya</taxon>
        <taxon>Ascomycota</taxon>
        <taxon>Pezizomycotina</taxon>
        <taxon>Eurotiomycetes</taxon>
        <taxon>Eurotiomycetidae</taxon>
        <taxon>Onygenales</taxon>
        <taxon>Ajellomycetaceae</taxon>
        <taxon>Blastomyces</taxon>
    </lineage>
</organism>
<dbReference type="EMBL" id="LDEV01002459">
    <property type="protein sequence ID" value="KLJ09041.1"/>
    <property type="molecule type" value="Genomic_DNA"/>
</dbReference>
<name>A0A0H1BIP2_9EURO</name>